<dbReference type="InterPro" id="IPR001347">
    <property type="entry name" value="SIS_dom"/>
</dbReference>
<dbReference type="Proteomes" id="UP001501343">
    <property type="component" value="Unassembled WGS sequence"/>
</dbReference>
<comment type="catalytic activity">
    <reaction evidence="1">
        <text>D-fructose 6-phosphate + L-glutamine = D-glucosamine 6-phosphate + L-glutamate</text>
        <dbReference type="Rhea" id="RHEA:13237"/>
        <dbReference type="ChEBI" id="CHEBI:29985"/>
        <dbReference type="ChEBI" id="CHEBI:58359"/>
        <dbReference type="ChEBI" id="CHEBI:58725"/>
        <dbReference type="ChEBI" id="CHEBI:61527"/>
        <dbReference type="EC" id="2.6.1.16"/>
    </reaction>
</comment>
<evidence type="ECO:0000256" key="1">
    <source>
        <dbReference type="ARBA" id="ARBA00001031"/>
    </source>
</evidence>
<organism evidence="5 6">
    <name type="scientific">Microbacterium aoyamense</name>
    <dbReference type="NCBI Taxonomy" id="344166"/>
    <lineage>
        <taxon>Bacteria</taxon>
        <taxon>Bacillati</taxon>
        <taxon>Actinomycetota</taxon>
        <taxon>Actinomycetes</taxon>
        <taxon>Micrococcales</taxon>
        <taxon>Microbacteriaceae</taxon>
        <taxon>Microbacterium</taxon>
    </lineage>
</organism>
<dbReference type="PROSITE" id="PS51464">
    <property type="entry name" value="SIS"/>
    <property type="match status" value="1"/>
</dbReference>
<feature type="domain" description="SIS" evidence="4">
    <location>
        <begin position="28"/>
        <end position="167"/>
    </location>
</feature>
<dbReference type="PANTHER" id="PTHR10937">
    <property type="entry name" value="GLUCOSAMINE--FRUCTOSE-6-PHOSPHATE AMINOTRANSFERASE, ISOMERIZING"/>
    <property type="match status" value="1"/>
</dbReference>
<evidence type="ECO:0000313" key="5">
    <source>
        <dbReference type="EMBL" id="GAA1923895.1"/>
    </source>
</evidence>
<dbReference type="InterPro" id="IPR046348">
    <property type="entry name" value="SIS_dom_sf"/>
</dbReference>
<evidence type="ECO:0000313" key="6">
    <source>
        <dbReference type="Proteomes" id="UP001501343"/>
    </source>
</evidence>
<accession>A0ABP5AX27</accession>
<dbReference type="SUPFAM" id="SSF53697">
    <property type="entry name" value="SIS domain"/>
    <property type="match status" value="1"/>
</dbReference>
<name>A0ABP5AX27_9MICO</name>
<dbReference type="EC" id="2.6.1.16" evidence="2"/>
<reference evidence="6" key="1">
    <citation type="journal article" date="2019" name="Int. J. Syst. Evol. Microbiol.">
        <title>The Global Catalogue of Microorganisms (GCM) 10K type strain sequencing project: providing services to taxonomists for standard genome sequencing and annotation.</title>
        <authorList>
            <consortium name="The Broad Institute Genomics Platform"/>
            <consortium name="The Broad Institute Genome Sequencing Center for Infectious Disease"/>
            <person name="Wu L."/>
            <person name="Ma J."/>
        </authorList>
    </citation>
    <scope>NUCLEOTIDE SEQUENCE [LARGE SCALE GENOMIC DNA]</scope>
    <source>
        <strain evidence="6">JCM 14900</strain>
    </source>
</reference>
<dbReference type="RefSeq" id="WP_248146886.1">
    <property type="nucleotide sequence ID" value="NZ_BAAAOF010000002.1"/>
</dbReference>
<gene>
    <name evidence="5" type="ORF">GCM10009775_15310</name>
</gene>
<protein>
    <recommendedName>
        <fullName evidence="3">Glutamine--fructose-6-phosphate aminotransferase [isomerizing]</fullName>
        <ecNumber evidence="2">2.6.1.16</ecNumber>
    </recommendedName>
</protein>
<sequence length="340" mass="35408">MIGYIPYAAARSTQADQLSVAADRIASLVEEWRGGGALTGPGPLFVGIGASLAAACAPVWSLRKRGIDAWRLSAGDFPLPLPHSAHPVIGISQSGRSTETLAALDSVARDLRFAVVNSVPSPVSEAAARTLGLGSIPDSYASTIGFTATVVALGMIADAWDGGAVDPAWRALPEQVERLDATLGARAEELAASFDDALWADFVGSGPSVGSAEAGALLFREVARIPSSSLSTRTYLHGSMESASATGVHVLFGSDREVDVARMLREAGNRVILVTGDDVGELEGIVVIRLPKAPPGPRAVLEAVAMQSLVEAVAHARSIDIEEFVFFHDDTKVGSAEESR</sequence>
<keyword evidence="6" id="KW-1185">Reference proteome</keyword>
<comment type="caution">
    <text evidence="5">The sequence shown here is derived from an EMBL/GenBank/DDBJ whole genome shotgun (WGS) entry which is preliminary data.</text>
</comment>
<dbReference type="PANTHER" id="PTHR10937:SF0">
    <property type="entry name" value="GLUTAMINE--FRUCTOSE-6-PHOSPHATE TRANSAMINASE (ISOMERIZING)"/>
    <property type="match status" value="1"/>
</dbReference>
<evidence type="ECO:0000256" key="3">
    <source>
        <dbReference type="ARBA" id="ARBA00016090"/>
    </source>
</evidence>
<dbReference type="Gene3D" id="3.40.50.10490">
    <property type="entry name" value="Glucose-6-phosphate isomerase like protein, domain 1"/>
    <property type="match status" value="2"/>
</dbReference>
<evidence type="ECO:0000256" key="2">
    <source>
        <dbReference type="ARBA" id="ARBA00012916"/>
    </source>
</evidence>
<dbReference type="EMBL" id="BAAAOF010000002">
    <property type="protein sequence ID" value="GAA1923895.1"/>
    <property type="molecule type" value="Genomic_DNA"/>
</dbReference>
<evidence type="ECO:0000259" key="4">
    <source>
        <dbReference type="PROSITE" id="PS51464"/>
    </source>
</evidence>
<proteinExistence type="predicted"/>